<feature type="region of interest" description="Disordered" evidence="1">
    <location>
        <begin position="94"/>
        <end position="114"/>
    </location>
</feature>
<reference evidence="2" key="1">
    <citation type="submission" date="2020-06" db="EMBL/GenBank/DDBJ databases">
        <title>Whole Genome Sequence of Bradyrhizobium sp. Strain 1S1.</title>
        <authorList>
            <person name="Bromfield E.S.P."/>
            <person name="Cloutier S."/>
        </authorList>
    </citation>
    <scope>NUCLEOTIDE SEQUENCE [LARGE SCALE GENOMIC DNA]</scope>
    <source>
        <strain evidence="2">1S1</strain>
    </source>
</reference>
<dbReference type="AlphaFoldDB" id="A0A974A2X8"/>
<accession>A0A974A2X8</accession>
<dbReference type="EMBL" id="JAAOLE020000001">
    <property type="protein sequence ID" value="NVI46453.1"/>
    <property type="molecule type" value="Genomic_DNA"/>
</dbReference>
<feature type="compositionally biased region" description="Basic and acidic residues" evidence="1">
    <location>
        <begin position="103"/>
        <end position="114"/>
    </location>
</feature>
<name>A0A974A2X8_9BRAD</name>
<gene>
    <name evidence="2" type="ORF">HAP48_026540</name>
</gene>
<dbReference type="RefSeq" id="WP_166205775.1">
    <property type="nucleotide sequence ID" value="NZ_CP088285.1"/>
</dbReference>
<evidence type="ECO:0000313" key="2">
    <source>
        <dbReference type="EMBL" id="NVI46453.1"/>
    </source>
</evidence>
<evidence type="ECO:0000256" key="1">
    <source>
        <dbReference type="SAM" id="MobiDB-lite"/>
    </source>
</evidence>
<proteinExistence type="predicted"/>
<protein>
    <submittedName>
        <fullName evidence="2">Uncharacterized protein</fullName>
    </submittedName>
</protein>
<organism evidence="2">
    <name type="scientific">Bradyrhizobium septentrionale</name>
    <dbReference type="NCBI Taxonomy" id="1404411"/>
    <lineage>
        <taxon>Bacteria</taxon>
        <taxon>Pseudomonadati</taxon>
        <taxon>Pseudomonadota</taxon>
        <taxon>Alphaproteobacteria</taxon>
        <taxon>Hyphomicrobiales</taxon>
        <taxon>Nitrobacteraceae</taxon>
        <taxon>Bradyrhizobium</taxon>
    </lineage>
</organism>
<sequence>MACDTWRANENQTLTERKEEIKRVIDLVAQEIVKGRVKPKVGAQGAITFEGLDAVTDRRGVTDACVYRRIMSTGSAMAKQQLARAEQLAGRRVDAKALAGGHHSHDGGKTWHKH</sequence>
<comment type="caution">
    <text evidence="2">The sequence shown here is derived from an EMBL/GenBank/DDBJ whole genome shotgun (WGS) entry which is preliminary data.</text>
</comment>